<dbReference type="InterPro" id="IPR013766">
    <property type="entry name" value="Thioredoxin_domain"/>
</dbReference>
<evidence type="ECO:0000259" key="1">
    <source>
        <dbReference type="PROSITE" id="PS51352"/>
    </source>
</evidence>
<organism evidence="2">
    <name type="scientific">Alexandrium monilatum</name>
    <dbReference type="NCBI Taxonomy" id="311494"/>
    <lineage>
        <taxon>Eukaryota</taxon>
        <taxon>Sar</taxon>
        <taxon>Alveolata</taxon>
        <taxon>Dinophyceae</taxon>
        <taxon>Gonyaulacales</taxon>
        <taxon>Pyrocystaceae</taxon>
        <taxon>Alexandrium</taxon>
    </lineage>
</organism>
<proteinExistence type="predicted"/>
<dbReference type="GO" id="GO:0005634">
    <property type="term" value="C:nucleus"/>
    <property type="evidence" value="ECO:0007669"/>
    <property type="project" value="TreeGrafter"/>
</dbReference>
<reference evidence="2" key="1">
    <citation type="submission" date="2021-01" db="EMBL/GenBank/DDBJ databases">
        <authorList>
            <person name="Corre E."/>
            <person name="Pelletier E."/>
            <person name="Niang G."/>
            <person name="Scheremetjew M."/>
            <person name="Finn R."/>
            <person name="Kale V."/>
            <person name="Holt S."/>
            <person name="Cochrane G."/>
            <person name="Meng A."/>
            <person name="Brown T."/>
            <person name="Cohen L."/>
        </authorList>
    </citation>
    <scope>NUCLEOTIDE SEQUENCE</scope>
    <source>
        <strain evidence="2">CCMP3105</strain>
    </source>
</reference>
<name>A0A7S4QBL8_9DINO</name>
<dbReference type="PROSITE" id="PS51352">
    <property type="entry name" value="THIOREDOXIN_2"/>
    <property type="match status" value="1"/>
</dbReference>
<dbReference type="GO" id="GO:0031397">
    <property type="term" value="P:negative regulation of protein ubiquitination"/>
    <property type="evidence" value="ECO:0007669"/>
    <property type="project" value="TreeGrafter"/>
</dbReference>
<sequence length="204" mass="22154">MAGLHFFVNGKQVEGPSGGLDNYDPQWASKMLGPTLVTRDGVKPTDEVLKGKKQVALLFAGSWCPWCKALEPELKAIYGKLKEKDPQDTEVVLLSSCADEQAFDAWYGQQPWSAVPFARSQGEGEHPIGYVRKAKRDAGKPQGTLGAKFGMASVPQLIVLDGQTSQVICEKPMAQRGEKSAEGYVWSDVAPSSWIDVAEPSSKL</sequence>
<accession>A0A7S4QBL8</accession>
<dbReference type="EMBL" id="HBNR01026278">
    <property type="protein sequence ID" value="CAE4578489.1"/>
    <property type="molecule type" value="Transcribed_RNA"/>
</dbReference>
<dbReference type="Gene3D" id="3.40.30.10">
    <property type="entry name" value="Glutaredoxin"/>
    <property type="match status" value="1"/>
</dbReference>
<dbReference type="Pfam" id="PF13905">
    <property type="entry name" value="Thioredoxin_8"/>
    <property type="match status" value="1"/>
</dbReference>
<dbReference type="GO" id="GO:0004791">
    <property type="term" value="F:thioredoxin-disulfide reductase (NADPH) activity"/>
    <property type="evidence" value="ECO:0007669"/>
    <property type="project" value="TreeGrafter"/>
</dbReference>
<dbReference type="GO" id="GO:0030178">
    <property type="term" value="P:negative regulation of Wnt signaling pathway"/>
    <property type="evidence" value="ECO:0007669"/>
    <property type="project" value="TreeGrafter"/>
</dbReference>
<dbReference type="InterPro" id="IPR012336">
    <property type="entry name" value="Thioredoxin-like_fold"/>
</dbReference>
<dbReference type="PANTHER" id="PTHR46472:SF1">
    <property type="entry name" value="NUCLEOREDOXIN"/>
    <property type="match status" value="1"/>
</dbReference>
<dbReference type="PANTHER" id="PTHR46472">
    <property type="entry name" value="NUCLEOREDOXIN"/>
    <property type="match status" value="1"/>
</dbReference>
<dbReference type="SUPFAM" id="SSF52833">
    <property type="entry name" value="Thioredoxin-like"/>
    <property type="match status" value="1"/>
</dbReference>
<protein>
    <recommendedName>
        <fullName evidence="1">Thioredoxin domain-containing protein</fullName>
    </recommendedName>
</protein>
<dbReference type="AlphaFoldDB" id="A0A7S4QBL8"/>
<gene>
    <name evidence="2" type="ORF">AMON00008_LOCUS17744</name>
</gene>
<dbReference type="InterPro" id="IPR036249">
    <property type="entry name" value="Thioredoxin-like_sf"/>
</dbReference>
<evidence type="ECO:0000313" key="2">
    <source>
        <dbReference type="EMBL" id="CAE4578489.1"/>
    </source>
</evidence>
<feature type="domain" description="Thioredoxin" evidence="1">
    <location>
        <begin position="25"/>
        <end position="165"/>
    </location>
</feature>